<evidence type="ECO:0000259" key="2">
    <source>
        <dbReference type="Pfam" id="PF13478"/>
    </source>
</evidence>
<gene>
    <name evidence="3" type="ORF">ENP55_05480</name>
</gene>
<dbReference type="Pfam" id="PF02625">
    <property type="entry name" value="XdhC_CoxI"/>
    <property type="match status" value="1"/>
</dbReference>
<dbReference type="AlphaFoldDB" id="A0A7C2FRB9"/>
<dbReference type="InterPro" id="IPR003777">
    <property type="entry name" value="XdhC_CoxI"/>
</dbReference>
<comment type="caution">
    <text evidence="3">The sequence shown here is derived from an EMBL/GenBank/DDBJ whole genome shotgun (WGS) entry which is preliminary data.</text>
</comment>
<feature type="domain" description="XdhC- CoxI" evidence="1">
    <location>
        <begin position="15"/>
        <end position="77"/>
    </location>
</feature>
<dbReference type="PANTHER" id="PTHR30388:SF6">
    <property type="entry name" value="XANTHINE DEHYDROGENASE SUBUNIT A-RELATED"/>
    <property type="match status" value="1"/>
</dbReference>
<dbReference type="SUPFAM" id="SSF51735">
    <property type="entry name" value="NAD(P)-binding Rossmann-fold domains"/>
    <property type="match status" value="1"/>
</dbReference>
<sequence length="278" mass="30803">MRPEEFYGRIIEELSKGNPVAIATLVSKEGSGPREIGASMAVTVSGEKIGTIGGGELEAIIIRNALEAIERGEPRKLKLALRRENVPSDAQPTNMLCGGVVEVFINVVKPQPRVIIIGAGNVGKPLAELGRLLGFRTIVMDRDEKLANPAKYPFAEQVFAGDFLAELEKIRLGPSDVAVVVYGEVETDYQSLKKILQHNPNRHVWVLCSRHRAKWMVERLRQEGVDVEKYKMFIHMPAGLDIKSSTPEEIAVSIWAEIICVLKNCEIPVKPLSIFKEQ</sequence>
<protein>
    <submittedName>
        <fullName evidence="3">XdhC family protein</fullName>
    </submittedName>
</protein>
<organism evidence="3">
    <name type="scientific">Thermosphaera aggregans</name>
    <dbReference type="NCBI Taxonomy" id="54254"/>
    <lineage>
        <taxon>Archaea</taxon>
        <taxon>Thermoproteota</taxon>
        <taxon>Thermoprotei</taxon>
        <taxon>Desulfurococcales</taxon>
        <taxon>Desulfurococcaceae</taxon>
        <taxon>Thermosphaera</taxon>
    </lineage>
</organism>
<name>A0A7C2FRB9_9CREN</name>
<evidence type="ECO:0000259" key="1">
    <source>
        <dbReference type="Pfam" id="PF02625"/>
    </source>
</evidence>
<reference evidence="3" key="1">
    <citation type="journal article" date="2020" name="mSystems">
        <title>Genome- and Community-Level Interaction Insights into Carbon Utilization and Element Cycling Functions of Hydrothermarchaeota in Hydrothermal Sediment.</title>
        <authorList>
            <person name="Zhou Z."/>
            <person name="Liu Y."/>
            <person name="Xu W."/>
            <person name="Pan J."/>
            <person name="Luo Z.H."/>
            <person name="Li M."/>
        </authorList>
    </citation>
    <scope>NUCLEOTIDE SEQUENCE [LARGE SCALE GENOMIC DNA]</scope>
    <source>
        <strain evidence="3">SpSt-23</strain>
    </source>
</reference>
<dbReference type="InterPro" id="IPR036291">
    <property type="entry name" value="NAD(P)-bd_dom_sf"/>
</dbReference>
<dbReference type="InterPro" id="IPR027051">
    <property type="entry name" value="XdhC_Rossmann_dom"/>
</dbReference>
<proteinExistence type="predicted"/>
<dbReference type="EMBL" id="DSJT01000029">
    <property type="protein sequence ID" value="HEF87723.1"/>
    <property type="molecule type" value="Genomic_DNA"/>
</dbReference>
<dbReference type="PANTHER" id="PTHR30388">
    <property type="entry name" value="ALDEHYDE OXIDOREDUCTASE MOLYBDENUM COFACTOR ASSEMBLY PROTEIN"/>
    <property type="match status" value="1"/>
</dbReference>
<dbReference type="Pfam" id="PF13478">
    <property type="entry name" value="XdhC_C"/>
    <property type="match status" value="1"/>
</dbReference>
<feature type="domain" description="XdhC Rossmann" evidence="2">
    <location>
        <begin position="114"/>
        <end position="258"/>
    </location>
</feature>
<evidence type="ECO:0000313" key="3">
    <source>
        <dbReference type="EMBL" id="HEF87723.1"/>
    </source>
</evidence>
<dbReference type="InterPro" id="IPR052698">
    <property type="entry name" value="MoCofactor_Util/Proc"/>
</dbReference>
<accession>A0A7C2FRB9</accession>
<dbReference type="Gene3D" id="3.40.50.720">
    <property type="entry name" value="NAD(P)-binding Rossmann-like Domain"/>
    <property type="match status" value="1"/>
</dbReference>